<comment type="caution">
    <text evidence="1">The sequence shown here is derived from an EMBL/GenBank/DDBJ whole genome shotgun (WGS) entry which is preliminary data.</text>
</comment>
<dbReference type="Gene3D" id="3.40.50.10320">
    <property type="entry name" value="LmbE-like"/>
    <property type="match status" value="1"/>
</dbReference>
<reference evidence="2" key="1">
    <citation type="submission" date="2017-09" db="EMBL/GenBank/DDBJ databases">
        <title>Depth-based differentiation of microbial function through sediment-hosted aquifers and enrichment of novel symbionts in the deep terrestrial subsurface.</title>
        <authorList>
            <person name="Probst A.J."/>
            <person name="Ladd B."/>
            <person name="Jarett J.K."/>
            <person name="Geller-Mcgrath D.E."/>
            <person name="Sieber C.M.K."/>
            <person name="Emerson J.B."/>
            <person name="Anantharaman K."/>
            <person name="Thomas B.C."/>
            <person name="Malmstrom R."/>
            <person name="Stieglmeier M."/>
            <person name="Klingl A."/>
            <person name="Woyke T."/>
            <person name="Ryan C.M."/>
            <person name="Banfield J.F."/>
        </authorList>
    </citation>
    <scope>NUCLEOTIDE SEQUENCE [LARGE SCALE GENOMIC DNA]</scope>
</reference>
<proteinExistence type="predicted"/>
<sequence length="200" mass="23955">MQNLNLAPNRRALIIVAHPDDETIWMGGTILQNLKTNWTIFSLCRCYDIDRYPKFLKVMRKYRAKAIITNLEDEGIMTLKQSVSLIKKLILKNLTAKKFDYLFIHNLNGEYGHERHIGVHLAVLELIREKKLMAKRKYFFCYKVNKSKKIFNDDRHASHYLNLTDPIWRQKKDIIHEIYGYSKMSFEYRSCLKKETYKKF</sequence>
<protein>
    <recommendedName>
        <fullName evidence="3">PIG-L family deacetylase</fullName>
    </recommendedName>
</protein>
<gene>
    <name evidence="1" type="ORF">COU23_00125</name>
</gene>
<organism evidence="1 2">
    <name type="scientific">Candidatus Kuenenbacteria bacterium CG10_big_fil_rev_8_21_14_0_10_36_11</name>
    <dbReference type="NCBI Taxonomy" id="1974618"/>
    <lineage>
        <taxon>Bacteria</taxon>
        <taxon>Candidatus Kueneniibacteriota</taxon>
    </lineage>
</organism>
<name>A0A2M6WBJ0_9BACT</name>
<dbReference type="EMBL" id="PFBP01000002">
    <property type="protein sequence ID" value="PIT90152.1"/>
    <property type="molecule type" value="Genomic_DNA"/>
</dbReference>
<dbReference type="SUPFAM" id="SSF102588">
    <property type="entry name" value="LmbE-like"/>
    <property type="match status" value="1"/>
</dbReference>
<dbReference type="AlphaFoldDB" id="A0A2M6WBJ0"/>
<accession>A0A2M6WBJ0</accession>
<evidence type="ECO:0000313" key="1">
    <source>
        <dbReference type="EMBL" id="PIT90152.1"/>
    </source>
</evidence>
<dbReference type="Proteomes" id="UP000231464">
    <property type="component" value="Unassembled WGS sequence"/>
</dbReference>
<evidence type="ECO:0008006" key="3">
    <source>
        <dbReference type="Google" id="ProtNLM"/>
    </source>
</evidence>
<dbReference type="InterPro" id="IPR024078">
    <property type="entry name" value="LmbE-like_dom_sf"/>
</dbReference>
<evidence type="ECO:0000313" key="2">
    <source>
        <dbReference type="Proteomes" id="UP000231464"/>
    </source>
</evidence>